<dbReference type="Proteomes" id="UP000287651">
    <property type="component" value="Unassembled WGS sequence"/>
</dbReference>
<dbReference type="AlphaFoldDB" id="A0A426ZTT8"/>
<comment type="caution">
    <text evidence="2">The sequence shown here is derived from an EMBL/GenBank/DDBJ whole genome shotgun (WGS) entry which is preliminary data.</text>
</comment>
<feature type="compositionally biased region" description="Basic and acidic residues" evidence="1">
    <location>
        <begin position="36"/>
        <end position="50"/>
    </location>
</feature>
<protein>
    <submittedName>
        <fullName evidence="2">Uncharacterized protein</fullName>
    </submittedName>
</protein>
<evidence type="ECO:0000313" key="3">
    <source>
        <dbReference type="Proteomes" id="UP000287651"/>
    </source>
</evidence>
<reference evidence="2 3" key="1">
    <citation type="journal article" date="2014" name="Agronomy (Basel)">
        <title>A Draft Genome Sequence for Ensete ventricosum, the Drought-Tolerant Tree Against Hunger.</title>
        <authorList>
            <person name="Harrison J."/>
            <person name="Moore K.A."/>
            <person name="Paszkiewicz K."/>
            <person name="Jones T."/>
            <person name="Grant M."/>
            <person name="Ambacheew D."/>
            <person name="Muzemil S."/>
            <person name="Studholme D.J."/>
        </authorList>
    </citation>
    <scope>NUCLEOTIDE SEQUENCE [LARGE SCALE GENOMIC DNA]</scope>
</reference>
<accession>A0A426ZTT8</accession>
<sequence>MTPRIRIAKGKTVAVGGDLVARPRLLCERRGRNGTEDYRDAVTSDGDLKRSVRRGPAKPTARTKCDVKP</sequence>
<organism evidence="2 3">
    <name type="scientific">Ensete ventricosum</name>
    <name type="common">Abyssinian banana</name>
    <name type="synonym">Musa ensete</name>
    <dbReference type="NCBI Taxonomy" id="4639"/>
    <lineage>
        <taxon>Eukaryota</taxon>
        <taxon>Viridiplantae</taxon>
        <taxon>Streptophyta</taxon>
        <taxon>Embryophyta</taxon>
        <taxon>Tracheophyta</taxon>
        <taxon>Spermatophyta</taxon>
        <taxon>Magnoliopsida</taxon>
        <taxon>Liliopsida</taxon>
        <taxon>Zingiberales</taxon>
        <taxon>Musaceae</taxon>
        <taxon>Ensete</taxon>
    </lineage>
</organism>
<gene>
    <name evidence="2" type="ORF">B296_00012391</name>
</gene>
<feature type="region of interest" description="Disordered" evidence="1">
    <location>
        <begin position="36"/>
        <end position="69"/>
    </location>
</feature>
<dbReference type="EMBL" id="AMZH03005078">
    <property type="protein sequence ID" value="RRT67341.1"/>
    <property type="molecule type" value="Genomic_DNA"/>
</dbReference>
<name>A0A426ZTT8_ENSVE</name>
<evidence type="ECO:0000256" key="1">
    <source>
        <dbReference type="SAM" id="MobiDB-lite"/>
    </source>
</evidence>
<evidence type="ECO:0000313" key="2">
    <source>
        <dbReference type="EMBL" id="RRT67341.1"/>
    </source>
</evidence>
<proteinExistence type="predicted"/>